<evidence type="ECO:0000313" key="5">
    <source>
        <dbReference type="Proteomes" id="UP000198406"/>
    </source>
</evidence>
<dbReference type="Gene3D" id="3.40.30.10">
    <property type="entry name" value="Glutaredoxin"/>
    <property type="match status" value="1"/>
</dbReference>
<evidence type="ECO:0000259" key="3">
    <source>
        <dbReference type="PROSITE" id="PS51352"/>
    </source>
</evidence>
<gene>
    <name evidence="4" type="ORF">FisN_19Hh196</name>
</gene>
<reference evidence="4 5" key="1">
    <citation type="journal article" date="2015" name="Plant Cell">
        <title>Oil accumulation by the oleaginous diatom Fistulifera solaris as revealed by the genome and transcriptome.</title>
        <authorList>
            <person name="Tanaka T."/>
            <person name="Maeda Y."/>
            <person name="Veluchamy A."/>
            <person name="Tanaka M."/>
            <person name="Abida H."/>
            <person name="Marechal E."/>
            <person name="Bowler C."/>
            <person name="Muto M."/>
            <person name="Sunaga Y."/>
            <person name="Tanaka M."/>
            <person name="Yoshino T."/>
            <person name="Taniguchi T."/>
            <person name="Fukuda Y."/>
            <person name="Nemoto M."/>
            <person name="Matsumoto M."/>
            <person name="Wong P.S."/>
            <person name="Aburatani S."/>
            <person name="Fujibuchi W."/>
        </authorList>
    </citation>
    <scope>NUCLEOTIDE SEQUENCE [LARGE SCALE GENOMIC DNA]</scope>
    <source>
        <strain evidence="4 5">JPCC DA0580</strain>
    </source>
</reference>
<proteinExistence type="predicted"/>
<dbReference type="InterPro" id="IPR005746">
    <property type="entry name" value="Thioredoxin"/>
</dbReference>
<dbReference type="AlphaFoldDB" id="A0A1Z5K0J3"/>
<protein>
    <submittedName>
        <fullName evidence="4">Thioredoxin 1</fullName>
    </submittedName>
</protein>
<dbReference type="CDD" id="cd02947">
    <property type="entry name" value="TRX_family"/>
    <property type="match status" value="1"/>
</dbReference>
<keyword evidence="5" id="KW-1185">Reference proteome</keyword>
<sequence>MIRFQLALLFVWNVIMIHATPSPRPTPLFGVPQRIPALQVRGGSVVEPDTLEDVEDILLKAGAESKLVVIDFTATWCGPCKMISPVFHELSDSFDDVVFLKVDVDENPDTAAKYNVSAMPTFLFIKGGEIVDRMMGANPTKLQELIEEHK</sequence>
<dbReference type="PROSITE" id="PS51352">
    <property type="entry name" value="THIOREDOXIN_2"/>
    <property type="match status" value="1"/>
</dbReference>
<dbReference type="SUPFAM" id="SSF52833">
    <property type="entry name" value="Thioredoxin-like"/>
    <property type="match status" value="1"/>
</dbReference>
<keyword evidence="1" id="KW-1015">Disulfide bond</keyword>
<comment type="caution">
    <text evidence="4">The sequence shown here is derived from an EMBL/GenBank/DDBJ whole genome shotgun (WGS) entry which is preliminary data.</text>
</comment>
<name>A0A1Z5K0J3_FISSO</name>
<dbReference type="Proteomes" id="UP000198406">
    <property type="component" value="Unassembled WGS sequence"/>
</dbReference>
<dbReference type="PROSITE" id="PS00194">
    <property type="entry name" value="THIOREDOXIN_1"/>
    <property type="match status" value="1"/>
</dbReference>
<dbReference type="OrthoDB" id="2121326at2759"/>
<dbReference type="InterPro" id="IPR036249">
    <property type="entry name" value="Thioredoxin-like_sf"/>
</dbReference>
<evidence type="ECO:0000256" key="2">
    <source>
        <dbReference type="SAM" id="SignalP"/>
    </source>
</evidence>
<dbReference type="InParanoid" id="A0A1Z5K0J3"/>
<feature type="domain" description="Thioredoxin" evidence="3">
    <location>
        <begin position="20"/>
        <end position="150"/>
    </location>
</feature>
<dbReference type="NCBIfam" id="TIGR01068">
    <property type="entry name" value="thioredoxin"/>
    <property type="match status" value="1"/>
</dbReference>
<feature type="chain" id="PRO_5012984081" evidence="2">
    <location>
        <begin position="20"/>
        <end position="150"/>
    </location>
</feature>
<dbReference type="PANTHER" id="PTHR46115">
    <property type="entry name" value="THIOREDOXIN-LIKE PROTEIN 1"/>
    <property type="match status" value="1"/>
</dbReference>
<accession>A0A1Z5K0J3</accession>
<dbReference type="InterPro" id="IPR017937">
    <property type="entry name" value="Thioredoxin_CS"/>
</dbReference>
<organism evidence="4 5">
    <name type="scientific">Fistulifera solaris</name>
    <name type="common">Oleaginous diatom</name>
    <dbReference type="NCBI Taxonomy" id="1519565"/>
    <lineage>
        <taxon>Eukaryota</taxon>
        <taxon>Sar</taxon>
        <taxon>Stramenopiles</taxon>
        <taxon>Ochrophyta</taxon>
        <taxon>Bacillariophyta</taxon>
        <taxon>Bacillariophyceae</taxon>
        <taxon>Bacillariophycidae</taxon>
        <taxon>Naviculales</taxon>
        <taxon>Naviculaceae</taxon>
        <taxon>Fistulifera</taxon>
    </lineage>
</organism>
<keyword evidence="2" id="KW-0732">Signal</keyword>
<dbReference type="PRINTS" id="PR00421">
    <property type="entry name" value="THIOREDOXIN"/>
</dbReference>
<evidence type="ECO:0000256" key="1">
    <source>
        <dbReference type="ARBA" id="ARBA00023157"/>
    </source>
</evidence>
<dbReference type="GO" id="GO:0015035">
    <property type="term" value="F:protein-disulfide reductase activity"/>
    <property type="evidence" value="ECO:0007669"/>
    <property type="project" value="InterPro"/>
</dbReference>
<dbReference type="FunFam" id="3.40.30.10:FF:000245">
    <property type="entry name" value="Thioredoxin"/>
    <property type="match status" value="1"/>
</dbReference>
<dbReference type="InterPro" id="IPR013766">
    <property type="entry name" value="Thioredoxin_domain"/>
</dbReference>
<evidence type="ECO:0000313" key="4">
    <source>
        <dbReference type="EMBL" id="GAX19616.1"/>
    </source>
</evidence>
<dbReference type="EMBL" id="BDSP01000137">
    <property type="protein sequence ID" value="GAX19616.1"/>
    <property type="molecule type" value="Genomic_DNA"/>
</dbReference>
<feature type="signal peptide" evidence="2">
    <location>
        <begin position="1"/>
        <end position="19"/>
    </location>
</feature>
<dbReference type="Pfam" id="PF00085">
    <property type="entry name" value="Thioredoxin"/>
    <property type="match status" value="1"/>
</dbReference>